<evidence type="ECO:0000256" key="3">
    <source>
        <dbReference type="ARBA" id="ARBA00023315"/>
    </source>
</evidence>
<name>A0ABV4U0W6_9BACT</name>
<dbReference type="PANTHER" id="PTHR30420:SF1">
    <property type="entry name" value="ARGININE N-SUCCINYLTRANSFERASE"/>
    <property type="match status" value="1"/>
</dbReference>
<dbReference type="InterPro" id="IPR007041">
    <property type="entry name" value="Arg_succinylTrfase_AstA/AruG"/>
</dbReference>
<evidence type="ECO:0000256" key="2">
    <source>
        <dbReference type="ARBA" id="ARBA00022679"/>
    </source>
</evidence>
<dbReference type="Gene3D" id="3.40.630.30">
    <property type="match status" value="1"/>
</dbReference>
<keyword evidence="5" id="KW-1185">Reference proteome</keyword>
<evidence type="ECO:0000313" key="5">
    <source>
        <dbReference type="Proteomes" id="UP001575105"/>
    </source>
</evidence>
<protein>
    <submittedName>
        <fullName evidence="4">Arginine N-succinyltransferase</fullName>
        <ecNumber evidence="4">2.3.1.109</ecNumber>
    </submittedName>
</protein>
<keyword evidence="1" id="KW-0056">Arginine metabolism</keyword>
<organism evidence="4 5">
    <name type="scientific">Natronomicrosphaera hydrolytica</name>
    <dbReference type="NCBI Taxonomy" id="3242702"/>
    <lineage>
        <taxon>Bacteria</taxon>
        <taxon>Pseudomonadati</taxon>
        <taxon>Planctomycetota</taxon>
        <taxon>Phycisphaerae</taxon>
        <taxon>Phycisphaerales</taxon>
        <taxon>Phycisphaeraceae</taxon>
        <taxon>Natronomicrosphaera</taxon>
    </lineage>
</organism>
<dbReference type="RefSeq" id="WP_425344167.1">
    <property type="nucleotide sequence ID" value="NZ_JBGUBD010000002.1"/>
</dbReference>
<gene>
    <name evidence="4" type="ORF">ACERK3_02925</name>
</gene>
<dbReference type="SUPFAM" id="SSF55729">
    <property type="entry name" value="Acyl-CoA N-acyltransferases (Nat)"/>
    <property type="match status" value="1"/>
</dbReference>
<dbReference type="Proteomes" id="UP001575105">
    <property type="component" value="Unassembled WGS sequence"/>
</dbReference>
<dbReference type="InterPro" id="IPR016181">
    <property type="entry name" value="Acyl_CoA_acyltransferase"/>
</dbReference>
<dbReference type="Gene3D" id="2.40.40.20">
    <property type="match status" value="1"/>
</dbReference>
<comment type="caution">
    <text evidence="4">The sequence shown here is derived from an EMBL/GenBank/DDBJ whole genome shotgun (WGS) entry which is preliminary data.</text>
</comment>
<dbReference type="EMBL" id="JBGUBD010000002">
    <property type="protein sequence ID" value="MFA9477242.1"/>
    <property type="molecule type" value="Genomic_DNA"/>
</dbReference>
<dbReference type="PANTHER" id="PTHR30420">
    <property type="entry name" value="N-SUCCINYLARGININE DIHYDROLASE"/>
    <property type="match status" value="1"/>
</dbReference>
<keyword evidence="3 4" id="KW-0012">Acyltransferase</keyword>
<keyword evidence="2 4" id="KW-0808">Transferase</keyword>
<proteinExistence type="predicted"/>
<dbReference type="EC" id="2.3.1.109" evidence="4"/>
<dbReference type="GO" id="GO:0008791">
    <property type="term" value="F:arginine N-succinyltransferase activity"/>
    <property type="evidence" value="ECO:0007669"/>
    <property type="project" value="UniProtKB-EC"/>
</dbReference>
<evidence type="ECO:0000256" key="1">
    <source>
        <dbReference type="ARBA" id="ARBA00022503"/>
    </source>
</evidence>
<evidence type="ECO:0000313" key="4">
    <source>
        <dbReference type="EMBL" id="MFA9477242.1"/>
    </source>
</evidence>
<sequence>MLLIRPVILEDVDDLVTLAHHTGFGLTTLPRDRAMLERRVRDSLRGFEKLESDPPRGESYLFVMEDLSTHKIVGTSGMVSKVGGFEPFYAYRIETSVHESQTLGVRKEIPTLHLLLDHDGPCEIGSLFLHPDHRRHGNGRALSLVRFLFMADHASLFDPVVIAEMRGVIDRAGGSAFWDAVGKHFFDLDFPKADYLSIVNKQFIGDLMPKHPIYIPLLPPEAQAVIGQVHDETRPAKRILELEGFQFSGMVDIFEAGPVLRCERDAIRTVRDSQLTQVRDITDDAVEGPMHLISNTRRAFRACHTAYATNGQGLVLRREIAEALEVEPGDSVRHLPLHAPEPTGAA</sequence>
<dbReference type="NCBIfam" id="TIGR03243">
    <property type="entry name" value="arg_catab_AOST"/>
    <property type="match status" value="1"/>
</dbReference>
<accession>A0ABV4U0W6</accession>
<dbReference type="Pfam" id="PF04958">
    <property type="entry name" value="AstA"/>
    <property type="match status" value="1"/>
</dbReference>
<reference evidence="4 5" key="1">
    <citation type="submission" date="2024-08" db="EMBL/GenBank/DDBJ databases">
        <title>Whole-genome sequencing of halo(alkali)philic microorganisms from hypersaline lakes.</title>
        <authorList>
            <person name="Sorokin D.Y."/>
            <person name="Merkel A.Y."/>
            <person name="Messina E."/>
            <person name="Yakimov M."/>
        </authorList>
    </citation>
    <scope>NUCLEOTIDE SEQUENCE [LARGE SCALE GENOMIC DNA]</scope>
    <source>
        <strain evidence="4 5">AB-hyl4</strain>
    </source>
</reference>